<dbReference type="OrthoDB" id="2754773at2759"/>
<gene>
    <name evidence="1" type="ORF">OBBRIDRAFT_888353</name>
</gene>
<protein>
    <recommendedName>
        <fullName evidence="3">F-box domain-containing protein</fullName>
    </recommendedName>
</protein>
<name>A0A8E2AWN2_9APHY</name>
<evidence type="ECO:0008006" key="3">
    <source>
        <dbReference type="Google" id="ProtNLM"/>
    </source>
</evidence>
<keyword evidence="2" id="KW-1185">Reference proteome</keyword>
<dbReference type="Proteomes" id="UP000250043">
    <property type="component" value="Unassembled WGS sequence"/>
</dbReference>
<sequence>MVTSPSRHPYHHPFVSSEDDEKLLAGIIPPKLHTQAIAQLSEERCSSPTPGYIHNSTLPINRLPVELLMKTVFEKDEDGPVSRDYQWMAYMSVCRHWRTVALVNPSLWTDISVMNNIHFLRLFLRRSRSANVRIEFVCFDDLSFQYPSTHFGRFVGAIMQHTARIQTLMIRTPDVLYISGLFENRELRFKELCHLEVLVSGKSEAELLGSARRYPKLRSLSLTSVGMNLDTPALSMLTHLEIVEDYWSYPMAALLRILHNCMNVETLHISLRLFWQPEDCPSSITGSSDPRPDILLPKLHGLFFESTFSDIKHILGRLASPSLSRVTIRYLDPQWQPGIELQANKSLFTLLRSLIRMDGVLRLGIVHGDGDTICSLQSSGSRDRAVHVQCLGMKNRSISSIIHGIGRVFSAARIETLDFELKSPSLDSALVPQLKTLAIEMVDNSLFFDVDDLVTSLERRLPMRARLKRLYISAEATLIESLQPNSPLRERLEHAVDELYLEHRPEIDADDWSRRAV</sequence>
<dbReference type="EMBL" id="KV722425">
    <property type="protein sequence ID" value="OCH89504.1"/>
    <property type="molecule type" value="Genomic_DNA"/>
</dbReference>
<organism evidence="1 2">
    <name type="scientific">Obba rivulosa</name>
    <dbReference type="NCBI Taxonomy" id="1052685"/>
    <lineage>
        <taxon>Eukaryota</taxon>
        <taxon>Fungi</taxon>
        <taxon>Dikarya</taxon>
        <taxon>Basidiomycota</taxon>
        <taxon>Agaricomycotina</taxon>
        <taxon>Agaricomycetes</taxon>
        <taxon>Polyporales</taxon>
        <taxon>Gelatoporiaceae</taxon>
        <taxon>Obba</taxon>
    </lineage>
</organism>
<dbReference type="AlphaFoldDB" id="A0A8E2AWN2"/>
<evidence type="ECO:0000313" key="2">
    <source>
        <dbReference type="Proteomes" id="UP000250043"/>
    </source>
</evidence>
<reference evidence="1 2" key="1">
    <citation type="submission" date="2016-07" db="EMBL/GenBank/DDBJ databases">
        <title>Draft genome of the white-rot fungus Obba rivulosa 3A-2.</title>
        <authorList>
            <consortium name="DOE Joint Genome Institute"/>
            <person name="Miettinen O."/>
            <person name="Riley R."/>
            <person name="Acob R."/>
            <person name="Barry K."/>
            <person name="Cullen D."/>
            <person name="De Vries R."/>
            <person name="Hainaut M."/>
            <person name="Hatakka A."/>
            <person name="Henrissat B."/>
            <person name="Hilden K."/>
            <person name="Kuo R."/>
            <person name="Labutti K."/>
            <person name="Lipzen A."/>
            <person name="Makela M.R."/>
            <person name="Sandor L."/>
            <person name="Spatafora J.W."/>
            <person name="Grigoriev I.V."/>
            <person name="Hibbett D.S."/>
        </authorList>
    </citation>
    <scope>NUCLEOTIDE SEQUENCE [LARGE SCALE GENOMIC DNA]</scope>
    <source>
        <strain evidence="1 2">3A-2</strain>
    </source>
</reference>
<proteinExistence type="predicted"/>
<evidence type="ECO:0000313" key="1">
    <source>
        <dbReference type="EMBL" id="OCH89504.1"/>
    </source>
</evidence>
<accession>A0A8E2AWN2</accession>